<comment type="caution">
    <text evidence="1">The sequence shown here is derived from an EMBL/GenBank/DDBJ whole genome shotgun (WGS) entry which is preliminary data.</text>
</comment>
<name>X0WH97_9ZZZZ</name>
<gene>
    <name evidence="1" type="ORF">S01H1_71785</name>
</gene>
<dbReference type="EMBL" id="BARS01047829">
    <property type="protein sequence ID" value="GAG30035.1"/>
    <property type="molecule type" value="Genomic_DNA"/>
</dbReference>
<reference evidence="1" key="1">
    <citation type="journal article" date="2014" name="Front. Microbiol.">
        <title>High frequency of phylogenetically diverse reductive dehalogenase-homologous genes in deep subseafloor sedimentary metagenomes.</title>
        <authorList>
            <person name="Kawai M."/>
            <person name="Futagami T."/>
            <person name="Toyoda A."/>
            <person name="Takaki Y."/>
            <person name="Nishi S."/>
            <person name="Hori S."/>
            <person name="Arai W."/>
            <person name="Tsubouchi T."/>
            <person name="Morono Y."/>
            <person name="Uchiyama I."/>
            <person name="Ito T."/>
            <person name="Fujiyama A."/>
            <person name="Inagaki F."/>
            <person name="Takami H."/>
        </authorList>
    </citation>
    <scope>NUCLEOTIDE SEQUENCE</scope>
    <source>
        <strain evidence="1">Expedition CK06-06</strain>
    </source>
</reference>
<sequence length="154" mass="17238">MAKIYTKKQIVVKHKRGNGHYTIEEFETLKRMRLGGFSDKEIDLELGRPRGSAFAKANKLGLARAHIRETTIPKEGVAPTQGIVKCHNCLEEIKLTKGGLGKKYLGATRIGKWLFWHLPGQCTGDPNAHADLLHEDRPSLDSPGHFWVTKGEKN</sequence>
<protein>
    <submittedName>
        <fullName evidence="1">Uncharacterized protein</fullName>
    </submittedName>
</protein>
<accession>X0WH97</accession>
<organism evidence="1">
    <name type="scientific">marine sediment metagenome</name>
    <dbReference type="NCBI Taxonomy" id="412755"/>
    <lineage>
        <taxon>unclassified sequences</taxon>
        <taxon>metagenomes</taxon>
        <taxon>ecological metagenomes</taxon>
    </lineage>
</organism>
<evidence type="ECO:0000313" key="1">
    <source>
        <dbReference type="EMBL" id="GAG30035.1"/>
    </source>
</evidence>
<dbReference type="AlphaFoldDB" id="X0WH97"/>
<proteinExistence type="predicted"/>